<keyword evidence="3" id="KW-1185">Reference proteome</keyword>
<evidence type="ECO:0000259" key="1">
    <source>
        <dbReference type="PROSITE" id="PS50280"/>
    </source>
</evidence>
<organism evidence="2 3">
    <name type="scientific">Exophiala sideris</name>
    <dbReference type="NCBI Taxonomy" id="1016849"/>
    <lineage>
        <taxon>Eukaryota</taxon>
        <taxon>Fungi</taxon>
        <taxon>Dikarya</taxon>
        <taxon>Ascomycota</taxon>
        <taxon>Pezizomycotina</taxon>
        <taxon>Eurotiomycetes</taxon>
        <taxon>Chaetothyriomycetidae</taxon>
        <taxon>Chaetothyriales</taxon>
        <taxon>Herpotrichiellaceae</taxon>
        <taxon>Exophiala</taxon>
    </lineage>
</organism>
<dbReference type="PANTHER" id="PTHR13271:SF137">
    <property type="entry name" value="SET DOMAIN-CONTAINING PROTEIN"/>
    <property type="match status" value="1"/>
</dbReference>
<dbReference type="EMBL" id="JAVRRF010000020">
    <property type="protein sequence ID" value="KAK5055504.1"/>
    <property type="molecule type" value="Genomic_DNA"/>
</dbReference>
<dbReference type="InterPro" id="IPR001214">
    <property type="entry name" value="SET_dom"/>
</dbReference>
<dbReference type="CDD" id="cd19177">
    <property type="entry name" value="SET_SETD4"/>
    <property type="match status" value="1"/>
</dbReference>
<gene>
    <name evidence="2" type="ORF">LTR69_008337</name>
</gene>
<feature type="domain" description="SET" evidence="1">
    <location>
        <begin position="30"/>
        <end position="277"/>
    </location>
</feature>
<name>A0ABR0J339_9EURO</name>
<accession>A0ABR0J339</accession>
<dbReference type="SUPFAM" id="SSF82199">
    <property type="entry name" value="SET domain"/>
    <property type="match status" value="1"/>
</dbReference>
<reference evidence="2 3" key="1">
    <citation type="submission" date="2023-08" db="EMBL/GenBank/DDBJ databases">
        <title>Black Yeasts Isolated from many extreme environments.</title>
        <authorList>
            <person name="Coleine C."/>
            <person name="Stajich J.E."/>
            <person name="Selbmann L."/>
        </authorList>
    </citation>
    <scope>NUCLEOTIDE SEQUENCE [LARGE SCALE GENOMIC DNA]</scope>
    <source>
        <strain evidence="2 3">CCFEE 6328</strain>
    </source>
</reference>
<comment type="caution">
    <text evidence="2">The sequence shown here is derived from an EMBL/GenBank/DDBJ whole genome shotgun (WGS) entry which is preliminary data.</text>
</comment>
<dbReference type="Gene3D" id="3.90.1410.10">
    <property type="entry name" value="set domain protein methyltransferase, domain 1"/>
    <property type="match status" value="1"/>
</dbReference>
<dbReference type="InterPro" id="IPR044429">
    <property type="entry name" value="SETD4_SET"/>
</dbReference>
<dbReference type="InterPro" id="IPR046341">
    <property type="entry name" value="SET_dom_sf"/>
</dbReference>
<dbReference type="Pfam" id="PF00856">
    <property type="entry name" value="SET"/>
    <property type="match status" value="1"/>
</dbReference>
<dbReference type="PROSITE" id="PS50280">
    <property type="entry name" value="SET"/>
    <property type="match status" value="1"/>
</dbReference>
<protein>
    <recommendedName>
        <fullName evidence="1">SET domain-containing protein</fullName>
    </recommendedName>
</protein>
<sequence length="509" mass="57912">MNSLSSSSSEDTILADLLAYCDAHKIEISPNISIRRVPGKGLGVYTTQPLNPGDRVMHVPTPALLTTTAVPYSFASKETSKDIPVHALLAAYLTFGLSEAKRDGYARWMATWPCLTDFTWTVPIFWPERLRTPLKVHDHEFRVFPPSLTGSWTSSGLQKSTTKMTLLDEQLAKFESHMHAVARTFPDHADALVSQSDALHWTFIHNWNAVNSRCFYYVRAGQRPPKDSNEAMALCPGMDLFNHVDDVGCKTTYDKRGYYVTAEQTYDAGQEVLLNYGAHGNDMLWTEYGFTMDRNKFDGLRLDEVILSTLTEGQRKVLEEAEYLGEYWLRPDGEAADVCWRTEVASYLGVLSQNQWYRFIEGKLDPAKFPGSLQDGKRKRDDVAAQESPLVRAKRKQIGWIEKIEKEAQNSLKGLLSLASPDEMIRYFADDESVLEGQGVERQELQQTKIEQARLRYRMCVQRWRQILKLANNALQKLRRDLPTDDDSRTAAAESTDLEQRIDGFMERG</sequence>
<dbReference type="PANTHER" id="PTHR13271">
    <property type="entry name" value="UNCHARACTERIZED PUTATIVE METHYLTRANSFERASE"/>
    <property type="match status" value="1"/>
</dbReference>
<evidence type="ECO:0000313" key="3">
    <source>
        <dbReference type="Proteomes" id="UP001345691"/>
    </source>
</evidence>
<dbReference type="InterPro" id="IPR050600">
    <property type="entry name" value="SETD3_SETD6_MTase"/>
</dbReference>
<evidence type="ECO:0000313" key="2">
    <source>
        <dbReference type="EMBL" id="KAK5055504.1"/>
    </source>
</evidence>
<dbReference type="Proteomes" id="UP001345691">
    <property type="component" value="Unassembled WGS sequence"/>
</dbReference>
<proteinExistence type="predicted"/>